<reference evidence="2" key="1">
    <citation type="journal article" date="2014" name="Proc. Natl. Acad. Sci. U.S.A.">
        <title>Extensive sampling of basidiomycete genomes demonstrates inadequacy of the white-rot/brown-rot paradigm for wood decay fungi.</title>
        <authorList>
            <person name="Riley R."/>
            <person name="Salamov A.A."/>
            <person name="Brown D.W."/>
            <person name="Nagy L.G."/>
            <person name="Floudas D."/>
            <person name="Held B.W."/>
            <person name="Levasseur A."/>
            <person name="Lombard V."/>
            <person name="Morin E."/>
            <person name="Otillar R."/>
            <person name="Lindquist E.A."/>
            <person name="Sun H."/>
            <person name="LaButti K.M."/>
            <person name="Schmutz J."/>
            <person name="Jabbour D."/>
            <person name="Luo H."/>
            <person name="Baker S.E."/>
            <person name="Pisabarro A.G."/>
            <person name="Walton J.D."/>
            <person name="Blanchette R.A."/>
            <person name="Henrissat B."/>
            <person name="Martin F."/>
            <person name="Cullen D."/>
            <person name="Hibbett D.S."/>
            <person name="Grigoriev I.V."/>
        </authorList>
    </citation>
    <scope>NUCLEOTIDE SEQUENCE [LARGE SCALE GENOMIC DNA]</scope>
    <source>
        <strain evidence="2">MUCL 33604</strain>
    </source>
</reference>
<organism evidence="1 2">
    <name type="scientific">Jaapia argillacea MUCL 33604</name>
    <dbReference type="NCBI Taxonomy" id="933084"/>
    <lineage>
        <taxon>Eukaryota</taxon>
        <taxon>Fungi</taxon>
        <taxon>Dikarya</taxon>
        <taxon>Basidiomycota</taxon>
        <taxon>Agaricomycotina</taxon>
        <taxon>Agaricomycetes</taxon>
        <taxon>Agaricomycetidae</taxon>
        <taxon>Jaapiales</taxon>
        <taxon>Jaapiaceae</taxon>
        <taxon>Jaapia</taxon>
    </lineage>
</organism>
<name>A0A067PJI8_9AGAM</name>
<dbReference type="Proteomes" id="UP000027265">
    <property type="component" value="Unassembled WGS sequence"/>
</dbReference>
<proteinExistence type="predicted"/>
<sequence length="84" mass="9434">MTGLSIRHLGEYFQCANDTISHYFRHILIALSSPPFYPRYVHLPPADSPVPPEIANNPKFFLYFCSALSVMDGTQIDCCPSALE</sequence>
<evidence type="ECO:0008006" key="3">
    <source>
        <dbReference type="Google" id="ProtNLM"/>
    </source>
</evidence>
<keyword evidence="2" id="KW-1185">Reference proteome</keyword>
<dbReference type="OrthoDB" id="1681765at2759"/>
<dbReference type="AlphaFoldDB" id="A0A067PJI8"/>
<gene>
    <name evidence="1" type="ORF">JAAARDRAFT_141650</name>
</gene>
<accession>A0A067PJI8</accession>
<dbReference type="EMBL" id="KL197757">
    <property type="protein sequence ID" value="KDQ50631.1"/>
    <property type="molecule type" value="Genomic_DNA"/>
</dbReference>
<dbReference type="HOGENOM" id="CLU_040082_6_2_1"/>
<protein>
    <recommendedName>
        <fullName evidence="3">Transposase Helix-turn-helix domain-containing protein</fullName>
    </recommendedName>
</protein>
<evidence type="ECO:0000313" key="1">
    <source>
        <dbReference type="EMBL" id="KDQ50631.1"/>
    </source>
</evidence>
<dbReference type="InParanoid" id="A0A067PJI8"/>
<evidence type="ECO:0000313" key="2">
    <source>
        <dbReference type="Proteomes" id="UP000027265"/>
    </source>
</evidence>